<dbReference type="PROSITE" id="PS51257">
    <property type="entry name" value="PROKAR_LIPOPROTEIN"/>
    <property type="match status" value="1"/>
</dbReference>
<keyword evidence="4" id="KW-1185">Reference proteome</keyword>
<dbReference type="InterPro" id="IPR002018">
    <property type="entry name" value="CarbesteraseB"/>
</dbReference>
<keyword evidence="1" id="KW-0732">Signal</keyword>
<dbReference type="Proteomes" id="UP000600865">
    <property type="component" value="Unassembled WGS sequence"/>
</dbReference>
<protein>
    <submittedName>
        <fullName evidence="3">Carboxylic ester hydrolase</fullName>
    </submittedName>
</protein>
<organism evidence="3 4">
    <name type="scientific">Litorimonas cladophorae</name>
    <dbReference type="NCBI Taxonomy" id="1220491"/>
    <lineage>
        <taxon>Bacteria</taxon>
        <taxon>Pseudomonadati</taxon>
        <taxon>Pseudomonadota</taxon>
        <taxon>Alphaproteobacteria</taxon>
        <taxon>Maricaulales</taxon>
        <taxon>Robiginitomaculaceae</taxon>
    </lineage>
</organism>
<comment type="caution">
    <text evidence="3">The sequence shown here is derived from an EMBL/GenBank/DDBJ whole genome shotgun (WGS) entry which is preliminary data.</text>
</comment>
<evidence type="ECO:0000313" key="3">
    <source>
        <dbReference type="EMBL" id="GGX69152.1"/>
    </source>
</evidence>
<accession>A0A918NI37</accession>
<dbReference type="Pfam" id="PF00135">
    <property type="entry name" value="COesterase"/>
    <property type="match status" value="1"/>
</dbReference>
<feature type="chain" id="PRO_5037725275" evidence="1">
    <location>
        <begin position="18"/>
        <end position="578"/>
    </location>
</feature>
<keyword evidence="3" id="KW-0378">Hydrolase</keyword>
<evidence type="ECO:0000259" key="2">
    <source>
        <dbReference type="Pfam" id="PF00135"/>
    </source>
</evidence>
<dbReference type="AlphaFoldDB" id="A0A918NI37"/>
<dbReference type="EMBL" id="BMYV01000002">
    <property type="protein sequence ID" value="GGX69152.1"/>
    <property type="molecule type" value="Genomic_DNA"/>
</dbReference>
<reference evidence="3 4" key="1">
    <citation type="journal article" date="2014" name="Int. J. Syst. Evol. Microbiol.">
        <title>Complete genome sequence of Corynebacterium casei LMG S-19264T (=DSM 44701T), isolated from a smear-ripened cheese.</title>
        <authorList>
            <consortium name="US DOE Joint Genome Institute (JGI-PGF)"/>
            <person name="Walter F."/>
            <person name="Albersmeier A."/>
            <person name="Kalinowski J."/>
            <person name="Ruckert C."/>
        </authorList>
    </citation>
    <scope>NUCLEOTIDE SEQUENCE [LARGE SCALE GENOMIC DNA]</scope>
    <source>
        <strain evidence="3 4">KCTC 23968</strain>
    </source>
</reference>
<feature type="domain" description="Carboxylesterase type B" evidence="2">
    <location>
        <begin position="33"/>
        <end position="530"/>
    </location>
</feature>
<feature type="signal peptide" evidence="1">
    <location>
        <begin position="1"/>
        <end position="17"/>
    </location>
</feature>
<dbReference type="PANTHER" id="PTHR11559">
    <property type="entry name" value="CARBOXYLESTERASE"/>
    <property type="match status" value="1"/>
</dbReference>
<dbReference type="InterPro" id="IPR029058">
    <property type="entry name" value="AB_hydrolase_fold"/>
</dbReference>
<evidence type="ECO:0000313" key="4">
    <source>
        <dbReference type="Proteomes" id="UP000600865"/>
    </source>
</evidence>
<dbReference type="GO" id="GO:0016787">
    <property type="term" value="F:hydrolase activity"/>
    <property type="evidence" value="ECO:0007669"/>
    <property type="project" value="UniProtKB-KW"/>
</dbReference>
<sequence length="578" mass="61896">MRLSPLCSLFLSAAALALVACSSADEIVSEAALIWTPQGPVQGVTTEDDGIYNFKGLPFAAAPTGELRWAPPAPAPTWTETRVADTFGNRCMQPADVEGGFFNRLIEGHGLSGTKNFLIKKAVAAQTPAPISEDCLYLNVRTGNLNGETKQPVMLWIHGGGHQFGSSDFSYYQSNGLVQKDVVLVTINYRLGAFGYMAHPALSAADPNGVSGNYGTLDQMAALDWVRDNIASYGGDPENITIFGESAGAWSVTELMASPLAAGKFHKAILQSGASTYHLGQMDGEGLGWPSGYSMGKKVADAVGLTDPTAADLRAIPATEIMAKLPEKADEAFHHIRDGYVFPKNVGHAFRDGDINAVPMISGYNSDEGTLFFPDDPQPSVWEDDMPQGGPKMVAALNKHYPDQGQQLATLYDLEADFMEGGTQMMGDDIFGVNVRYAARANAATGAPNWLYHFSRTPPSKKQTLGAFHAAEISFVFDSNEPILGLSEDDEALTDMMVAAWTNFAKTGDPNGVGVPSWDPHSGQNWMHFSGNTGLPVAAVEKDIRNEKLDALETGLTLKLQQLDAEFAQSGDIGAMND</sequence>
<proteinExistence type="predicted"/>
<gene>
    <name evidence="3" type="ORF">GCM10011309_18860</name>
</gene>
<dbReference type="SUPFAM" id="SSF53474">
    <property type="entry name" value="alpha/beta-Hydrolases"/>
    <property type="match status" value="1"/>
</dbReference>
<dbReference type="RefSeq" id="WP_189584821.1">
    <property type="nucleotide sequence ID" value="NZ_BMYV01000002.1"/>
</dbReference>
<dbReference type="Gene3D" id="3.40.50.1820">
    <property type="entry name" value="alpha/beta hydrolase"/>
    <property type="match status" value="1"/>
</dbReference>
<evidence type="ECO:0000256" key="1">
    <source>
        <dbReference type="SAM" id="SignalP"/>
    </source>
</evidence>
<name>A0A918NI37_9PROT</name>
<dbReference type="InterPro" id="IPR050309">
    <property type="entry name" value="Type-B_Carboxylest/Lipase"/>
</dbReference>